<keyword evidence="2" id="KW-1185">Reference proteome</keyword>
<dbReference type="EMBL" id="NIZW01000008">
    <property type="protein sequence ID" value="PHQ35009.1"/>
    <property type="molecule type" value="Genomic_DNA"/>
</dbReference>
<comment type="caution">
    <text evidence="1">The sequence shown here is derived from an EMBL/GenBank/DDBJ whole genome shotgun (WGS) entry which is preliminary data.</text>
</comment>
<dbReference type="Proteomes" id="UP000225740">
    <property type="component" value="Unassembled WGS sequence"/>
</dbReference>
<evidence type="ECO:0000313" key="1">
    <source>
        <dbReference type="EMBL" id="PHQ35009.1"/>
    </source>
</evidence>
<organism evidence="1 2">
    <name type="scientific">Rhodopirellula bahusiensis</name>
    <dbReference type="NCBI Taxonomy" id="2014065"/>
    <lineage>
        <taxon>Bacteria</taxon>
        <taxon>Pseudomonadati</taxon>
        <taxon>Planctomycetota</taxon>
        <taxon>Planctomycetia</taxon>
        <taxon>Pirellulales</taxon>
        <taxon>Pirellulaceae</taxon>
        <taxon>Rhodopirellula</taxon>
    </lineage>
</organism>
<name>A0A2G1W8P0_9BACT</name>
<proteinExistence type="predicted"/>
<gene>
    <name evidence="1" type="ORF">CEE69_11275</name>
</gene>
<dbReference type="AlphaFoldDB" id="A0A2G1W8P0"/>
<sequence>MGSCSVSAIGSIAEHLGRHRLKTIPDRVFDQDIAFRPPHPSLSHFRFAEYASAPQFLLLRNEVYEGWGSAPFPWPAVLAQPLLHPFPLCSPAPLGLAWASPSALFR</sequence>
<evidence type="ECO:0000313" key="2">
    <source>
        <dbReference type="Proteomes" id="UP000225740"/>
    </source>
</evidence>
<reference evidence="1 2" key="1">
    <citation type="submission" date="2017-06" db="EMBL/GenBank/DDBJ databases">
        <title>Description of Rhodopirellula bahusiensis sp. nov.</title>
        <authorList>
            <person name="Kizina J."/>
            <person name="Harder J."/>
        </authorList>
    </citation>
    <scope>NUCLEOTIDE SEQUENCE [LARGE SCALE GENOMIC DNA]</scope>
    <source>
        <strain evidence="1 2">SWK21</strain>
    </source>
</reference>
<protein>
    <submittedName>
        <fullName evidence="1">Uncharacterized protein</fullName>
    </submittedName>
</protein>
<accession>A0A2G1W8P0</accession>